<dbReference type="GeneID" id="93867855"/>
<protein>
    <submittedName>
        <fullName evidence="1">Uncharacterized protein</fullName>
    </submittedName>
</protein>
<dbReference type="RefSeq" id="WP_019551581.1">
    <property type="nucleotide sequence ID" value="NZ_PELP01000232.1"/>
</dbReference>
<accession>A0A430R807</accession>
<gene>
    <name evidence="1" type="ORF">CSW47_08555</name>
</gene>
<dbReference type="EMBL" id="PELP01000232">
    <property type="protein sequence ID" value="RTH03497.1"/>
    <property type="molecule type" value="Genomic_DNA"/>
</dbReference>
<evidence type="ECO:0000313" key="1">
    <source>
        <dbReference type="EMBL" id="RTH03497.1"/>
    </source>
</evidence>
<name>A0A430R807_THESC</name>
<sequence>MREDQDRLLKERARKLGVSEAQLVRIALDRFLSGEEGEATAKARASLEAFLAEARHLAGTHRFPEGWRLDREALYAEEGCGRG</sequence>
<proteinExistence type="predicted"/>
<dbReference type="Proteomes" id="UP000286734">
    <property type="component" value="Unassembled WGS sequence"/>
</dbReference>
<dbReference type="AlphaFoldDB" id="A0A430R807"/>
<reference evidence="1 2" key="1">
    <citation type="journal article" date="2019" name="Extremophiles">
        <title>Biogeography of thermophiles and predominance of Thermus scotoductus in domestic water heaters.</title>
        <authorList>
            <person name="Wilpiszeski R.L."/>
            <person name="Zhang Z."/>
            <person name="House C.H."/>
        </authorList>
    </citation>
    <scope>NUCLEOTIDE SEQUENCE [LARGE SCALE GENOMIC DNA]</scope>
    <source>
        <strain evidence="1 2">34_S34</strain>
    </source>
</reference>
<evidence type="ECO:0000313" key="2">
    <source>
        <dbReference type="Proteomes" id="UP000286734"/>
    </source>
</evidence>
<organism evidence="1 2">
    <name type="scientific">Thermus scotoductus</name>
    <dbReference type="NCBI Taxonomy" id="37636"/>
    <lineage>
        <taxon>Bacteria</taxon>
        <taxon>Thermotogati</taxon>
        <taxon>Deinococcota</taxon>
        <taxon>Deinococci</taxon>
        <taxon>Thermales</taxon>
        <taxon>Thermaceae</taxon>
        <taxon>Thermus</taxon>
    </lineage>
</organism>
<comment type="caution">
    <text evidence="1">The sequence shown here is derived from an EMBL/GenBank/DDBJ whole genome shotgun (WGS) entry which is preliminary data.</text>
</comment>